<dbReference type="InterPro" id="IPR050721">
    <property type="entry name" value="Trk_Ktr_HKT_K-transport"/>
</dbReference>
<dbReference type="InterPro" id="IPR003148">
    <property type="entry name" value="RCK_N"/>
</dbReference>
<dbReference type="PROSITE" id="PS51202">
    <property type="entry name" value="RCK_C"/>
    <property type="match status" value="1"/>
</dbReference>
<dbReference type="GO" id="GO:0006813">
    <property type="term" value="P:potassium ion transport"/>
    <property type="evidence" value="ECO:0007669"/>
    <property type="project" value="InterPro"/>
</dbReference>
<dbReference type="InterPro" id="IPR006037">
    <property type="entry name" value="RCK_C"/>
</dbReference>
<evidence type="ECO:0000259" key="4">
    <source>
        <dbReference type="PROSITE" id="PS51202"/>
    </source>
</evidence>
<feature type="transmembrane region" description="Helical" evidence="2">
    <location>
        <begin position="71"/>
        <end position="92"/>
    </location>
</feature>
<dbReference type="PANTHER" id="PTHR43833">
    <property type="entry name" value="POTASSIUM CHANNEL PROTEIN 2-RELATED-RELATED"/>
    <property type="match status" value="1"/>
</dbReference>
<evidence type="ECO:0000256" key="2">
    <source>
        <dbReference type="SAM" id="Phobius"/>
    </source>
</evidence>
<organism evidence="5 6">
    <name type="scientific">Sagittula salina</name>
    <dbReference type="NCBI Taxonomy" id="2820268"/>
    <lineage>
        <taxon>Bacteria</taxon>
        <taxon>Pseudomonadati</taxon>
        <taxon>Pseudomonadota</taxon>
        <taxon>Alphaproteobacteria</taxon>
        <taxon>Rhodobacterales</taxon>
        <taxon>Roseobacteraceae</taxon>
        <taxon>Sagittula</taxon>
    </lineage>
</organism>
<dbReference type="SUPFAM" id="SSF116726">
    <property type="entry name" value="TrkA C-terminal domain-like"/>
    <property type="match status" value="1"/>
</dbReference>
<dbReference type="Gene3D" id="3.30.70.1450">
    <property type="entry name" value="Regulator of K+ conductance, C-terminal domain"/>
    <property type="match status" value="1"/>
</dbReference>
<dbReference type="Pfam" id="PF02254">
    <property type="entry name" value="TrkA_N"/>
    <property type="match status" value="1"/>
</dbReference>
<feature type="transmembrane region" description="Helical" evidence="2">
    <location>
        <begin position="12"/>
        <end position="32"/>
    </location>
</feature>
<dbReference type="EMBL" id="JAGISH010000008">
    <property type="protein sequence ID" value="MBP0483865.1"/>
    <property type="molecule type" value="Genomic_DNA"/>
</dbReference>
<evidence type="ECO:0000313" key="5">
    <source>
        <dbReference type="EMBL" id="MBP0483865.1"/>
    </source>
</evidence>
<reference evidence="5" key="1">
    <citation type="submission" date="2021-03" db="EMBL/GenBank/DDBJ databases">
        <title>Sagittula salina sp. nov. strain M10.9X isolated from the marine waste.</title>
        <authorList>
            <person name="Satari L."/>
            <person name="Molina-Menor E."/>
            <person name="Vidal-Verdu A."/>
            <person name="Pascual J."/>
            <person name="Pereto J."/>
            <person name="Porcar M."/>
        </authorList>
    </citation>
    <scope>NUCLEOTIDE SEQUENCE</scope>
    <source>
        <strain evidence="5">M10.9X</strain>
    </source>
</reference>
<feature type="domain" description="RCK C-terminal" evidence="4">
    <location>
        <begin position="257"/>
        <end position="344"/>
    </location>
</feature>
<keyword evidence="2" id="KW-1133">Transmembrane helix</keyword>
<keyword evidence="2" id="KW-0472">Membrane</keyword>
<evidence type="ECO:0000313" key="6">
    <source>
        <dbReference type="Proteomes" id="UP000675940"/>
    </source>
</evidence>
<feature type="domain" description="RCK N-terminal" evidence="3">
    <location>
        <begin position="111"/>
        <end position="227"/>
    </location>
</feature>
<evidence type="ECO:0000256" key="1">
    <source>
        <dbReference type="ARBA" id="ARBA00004651"/>
    </source>
</evidence>
<dbReference type="Proteomes" id="UP000675940">
    <property type="component" value="Unassembled WGS sequence"/>
</dbReference>
<dbReference type="SUPFAM" id="SSF51735">
    <property type="entry name" value="NAD(P)-binding Rossmann-fold domains"/>
    <property type="match status" value="1"/>
</dbReference>
<dbReference type="PANTHER" id="PTHR43833:SF9">
    <property type="entry name" value="POTASSIUM CHANNEL PROTEIN YUGO-RELATED"/>
    <property type="match status" value="1"/>
</dbReference>
<dbReference type="RefSeq" id="WP_209361801.1">
    <property type="nucleotide sequence ID" value="NZ_JAGISH010000008.1"/>
</dbReference>
<proteinExistence type="predicted"/>
<dbReference type="PROSITE" id="PS51201">
    <property type="entry name" value="RCK_N"/>
    <property type="match status" value="1"/>
</dbReference>
<sequence length="351" mass="37138">MDILASPGRTLAAIVAYLCAVVVVATSAYMAAGWSLGDSFYMVLITVYSVGYNEVHPAETTYLRAVTLGTMIFGCTGTILFTGSLVQVLTASQLNRVFGRQRMERDVARLKGHVIVVGLGRTGMMLARELKAGGAGFVAVEVDPKKAETAEALGFLCVIGDGTDEDVLKEAGIGRARALATVLPNDAANVFITLSARSLNPEVTIVARGEMPATEGKLRQAGADHVVLPAHIGAERVAEVILYPELTRHPRRIDVQHARERVLRNMGLETEVVVAPEGGSMTGRSVAEIEARGAGRFMVVQVMRQAGEVVTRPEPDFVVAAGDGVMIVGRGVAGLRCLFDAPEATESPPAA</sequence>
<dbReference type="SUPFAM" id="SSF81324">
    <property type="entry name" value="Voltage-gated potassium channels"/>
    <property type="match status" value="1"/>
</dbReference>
<keyword evidence="2" id="KW-0812">Transmembrane</keyword>
<protein>
    <submittedName>
        <fullName evidence="5">NAD-binding protein</fullName>
    </submittedName>
</protein>
<name>A0A940ML83_9RHOB</name>
<comment type="subcellular location">
    <subcellularLocation>
        <location evidence="1">Cell membrane</location>
        <topology evidence="1">Multi-pass membrane protein</topology>
    </subcellularLocation>
</comment>
<dbReference type="InterPro" id="IPR036721">
    <property type="entry name" value="RCK_C_sf"/>
</dbReference>
<comment type="caution">
    <text evidence="5">The sequence shown here is derived from an EMBL/GenBank/DDBJ whole genome shotgun (WGS) entry which is preliminary data.</text>
</comment>
<dbReference type="Gene3D" id="1.10.287.70">
    <property type="match status" value="1"/>
</dbReference>
<dbReference type="Gene3D" id="3.40.50.720">
    <property type="entry name" value="NAD(P)-binding Rossmann-like Domain"/>
    <property type="match status" value="1"/>
</dbReference>
<dbReference type="GO" id="GO:0005886">
    <property type="term" value="C:plasma membrane"/>
    <property type="evidence" value="ECO:0007669"/>
    <property type="project" value="UniProtKB-SubCell"/>
</dbReference>
<accession>A0A940ML83</accession>
<keyword evidence="6" id="KW-1185">Reference proteome</keyword>
<evidence type="ECO:0000259" key="3">
    <source>
        <dbReference type="PROSITE" id="PS51201"/>
    </source>
</evidence>
<dbReference type="InterPro" id="IPR036291">
    <property type="entry name" value="NAD(P)-bd_dom_sf"/>
</dbReference>
<gene>
    <name evidence="5" type="ORF">J5474_15385</name>
</gene>
<dbReference type="InterPro" id="IPR013099">
    <property type="entry name" value="K_chnl_dom"/>
</dbReference>
<dbReference type="GO" id="GO:0008324">
    <property type="term" value="F:monoatomic cation transmembrane transporter activity"/>
    <property type="evidence" value="ECO:0007669"/>
    <property type="project" value="InterPro"/>
</dbReference>
<dbReference type="Pfam" id="PF07885">
    <property type="entry name" value="Ion_trans_2"/>
    <property type="match status" value="1"/>
</dbReference>
<dbReference type="AlphaFoldDB" id="A0A940ML83"/>